<accession>W0EB10</accession>
<keyword evidence="2" id="KW-1185">Reference proteome</keyword>
<proteinExistence type="predicted"/>
<dbReference type="KEGG" id="dmt:DESME_06205"/>
<sequence length="372" mass="41868">MKKRKFYVVFGVLFLQIVTSITLATSVTYGMDYAKAPQGFQVWGIDLSGLNQEEAYQRLEGEMPSEVSYQDSMYPLTVTQSQEGLRDWLNSQFAPESNSWWVNALNNLKRMGPKQLSPEFLDRNEIYPQLENMAQQINQQGMPASIQMQTGHFTIQKGSPTIVMDVPASWEKLNQSGGSKSVPLVVNSQEIAPNEKDLQKIKDKIGDYTTFFDSTNGPRTNNVFLAAKALDGQLIKPGGEFSFNQIVGKRDKEKGYLPAYTFVDQKVVLDDGGGICQDSSTLYHAVRQAQLQVLERNTHSLPVTYVPKGQDATVAYGLLDFRFRNTTRGYVYLDVRMGSNWLRIQIYGVADAEHPVLAEPDGYPIKPEFDMK</sequence>
<dbReference type="eggNOG" id="COG2720">
    <property type="taxonomic scope" value="Bacteria"/>
</dbReference>
<dbReference type="Pfam" id="PF04294">
    <property type="entry name" value="VanW"/>
    <property type="match status" value="1"/>
</dbReference>
<dbReference type="AlphaFoldDB" id="W0EB10"/>
<dbReference type="Proteomes" id="UP000010847">
    <property type="component" value="Chromosome"/>
</dbReference>
<dbReference type="STRING" id="871968.DESME_06205"/>
<reference evidence="1 2" key="1">
    <citation type="submission" date="2013-12" db="EMBL/GenBank/DDBJ databases">
        <authorList>
            <consortium name="DOE Joint Genome Institute"/>
            <person name="Smidt H."/>
            <person name="Huntemann M."/>
            <person name="Han J."/>
            <person name="Chen A."/>
            <person name="Kyrpides N."/>
            <person name="Mavromatis K."/>
            <person name="Markowitz V."/>
            <person name="Palaniappan K."/>
            <person name="Ivanova N."/>
            <person name="Schaumberg A."/>
            <person name="Pati A."/>
            <person name="Liolios K."/>
            <person name="Nordberg H.P."/>
            <person name="Cantor M.N."/>
            <person name="Hua S.X."/>
            <person name="Woyke T."/>
        </authorList>
    </citation>
    <scope>NUCLEOTIDE SEQUENCE [LARGE SCALE GENOMIC DNA]</scope>
    <source>
        <strain evidence="2">DSM 15288</strain>
    </source>
</reference>
<gene>
    <name evidence="1" type="ORF">DESME_06205</name>
</gene>
<evidence type="ECO:0000313" key="2">
    <source>
        <dbReference type="Proteomes" id="UP000010847"/>
    </source>
</evidence>
<organism evidence="1 2">
    <name type="scientific">Desulfitobacterium metallireducens DSM 15288</name>
    <dbReference type="NCBI Taxonomy" id="871968"/>
    <lineage>
        <taxon>Bacteria</taxon>
        <taxon>Bacillati</taxon>
        <taxon>Bacillota</taxon>
        <taxon>Clostridia</taxon>
        <taxon>Eubacteriales</taxon>
        <taxon>Desulfitobacteriaceae</taxon>
        <taxon>Desulfitobacterium</taxon>
    </lineage>
</organism>
<dbReference type="OrthoDB" id="9797191at2"/>
<dbReference type="InterPro" id="IPR052913">
    <property type="entry name" value="Glycopeptide_resist_protein"/>
</dbReference>
<dbReference type="InterPro" id="IPR007391">
    <property type="entry name" value="Vancomycin_resist_VanW"/>
</dbReference>
<dbReference type="HOGENOM" id="CLU_011572_2_1_9"/>
<evidence type="ECO:0000313" key="1">
    <source>
        <dbReference type="EMBL" id="AHF06693.1"/>
    </source>
</evidence>
<dbReference type="RefSeq" id="WP_006715635.1">
    <property type="nucleotide sequence ID" value="NZ_CP007032.1"/>
</dbReference>
<protein>
    <submittedName>
        <fullName evidence="1">VanW family protein</fullName>
    </submittedName>
</protein>
<dbReference type="PANTHER" id="PTHR35788:SF1">
    <property type="entry name" value="EXPORTED PROTEIN"/>
    <property type="match status" value="1"/>
</dbReference>
<dbReference type="EMBL" id="CP007032">
    <property type="protein sequence ID" value="AHF06693.1"/>
    <property type="molecule type" value="Genomic_DNA"/>
</dbReference>
<dbReference type="PANTHER" id="PTHR35788">
    <property type="entry name" value="EXPORTED PROTEIN-RELATED"/>
    <property type="match status" value="1"/>
</dbReference>
<name>W0EB10_9FIRM</name>